<comment type="caution">
    <text evidence="3">The sequence shown here is derived from an EMBL/GenBank/DDBJ whole genome shotgun (WGS) entry which is preliminary data.</text>
</comment>
<dbReference type="PROSITE" id="PS51857">
    <property type="entry name" value="CSD_2"/>
    <property type="match status" value="1"/>
</dbReference>
<dbReference type="SUPFAM" id="SSF50249">
    <property type="entry name" value="Nucleic acid-binding proteins"/>
    <property type="match status" value="1"/>
</dbReference>
<feature type="region of interest" description="Disordered" evidence="1">
    <location>
        <begin position="167"/>
        <end position="210"/>
    </location>
</feature>
<protein>
    <recommendedName>
        <fullName evidence="2">CSD domain-containing protein</fullName>
    </recommendedName>
</protein>
<dbReference type="InterPro" id="IPR012340">
    <property type="entry name" value="NA-bd_OB-fold"/>
</dbReference>
<feature type="compositionally biased region" description="Polar residues" evidence="1">
    <location>
        <begin position="1"/>
        <end position="62"/>
    </location>
</feature>
<feature type="region of interest" description="Disordered" evidence="1">
    <location>
        <begin position="260"/>
        <end position="322"/>
    </location>
</feature>
<name>A0A813WA55_ADIRI</name>
<proteinExistence type="predicted"/>
<dbReference type="PRINTS" id="PR00050">
    <property type="entry name" value="COLDSHOCK"/>
</dbReference>
<feature type="compositionally biased region" description="Low complexity" evidence="1">
    <location>
        <begin position="312"/>
        <end position="322"/>
    </location>
</feature>
<reference evidence="3" key="1">
    <citation type="submission" date="2021-02" db="EMBL/GenBank/DDBJ databases">
        <authorList>
            <person name="Nowell W R."/>
        </authorList>
    </citation>
    <scope>NUCLEOTIDE SEQUENCE</scope>
</reference>
<feature type="compositionally biased region" description="Basic residues" evidence="1">
    <location>
        <begin position="281"/>
        <end position="293"/>
    </location>
</feature>
<dbReference type="CDD" id="cd04458">
    <property type="entry name" value="CSP_CDS"/>
    <property type="match status" value="1"/>
</dbReference>
<dbReference type="PROSITE" id="PS00352">
    <property type="entry name" value="CSD_1"/>
    <property type="match status" value="1"/>
</dbReference>
<gene>
    <name evidence="3" type="ORF">EDS130_LOCUS7285</name>
</gene>
<dbReference type="AlphaFoldDB" id="A0A813WA55"/>
<feature type="compositionally biased region" description="Gly residues" evidence="1">
    <location>
        <begin position="183"/>
        <end position="194"/>
    </location>
</feature>
<feature type="region of interest" description="Disordered" evidence="1">
    <location>
        <begin position="1"/>
        <end position="73"/>
    </location>
</feature>
<dbReference type="Gene3D" id="2.40.50.140">
    <property type="entry name" value="Nucleic acid-binding proteins"/>
    <property type="match status" value="1"/>
</dbReference>
<dbReference type="SMART" id="SM00357">
    <property type="entry name" value="CSP"/>
    <property type="match status" value="1"/>
</dbReference>
<dbReference type="PANTHER" id="PTHR11544">
    <property type="entry name" value="COLD SHOCK DOMAIN CONTAINING PROTEINS"/>
    <property type="match status" value="1"/>
</dbReference>
<dbReference type="InterPro" id="IPR011129">
    <property type="entry name" value="CSD"/>
</dbReference>
<dbReference type="EMBL" id="CAJNOJ010000022">
    <property type="protein sequence ID" value="CAF0850427.1"/>
    <property type="molecule type" value="Genomic_DNA"/>
</dbReference>
<organism evidence="3 4">
    <name type="scientific">Adineta ricciae</name>
    <name type="common">Rotifer</name>
    <dbReference type="NCBI Taxonomy" id="249248"/>
    <lineage>
        <taxon>Eukaryota</taxon>
        <taxon>Metazoa</taxon>
        <taxon>Spiralia</taxon>
        <taxon>Gnathifera</taxon>
        <taxon>Rotifera</taxon>
        <taxon>Eurotatoria</taxon>
        <taxon>Bdelloidea</taxon>
        <taxon>Adinetida</taxon>
        <taxon>Adinetidae</taxon>
        <taxon>Adineta</taxon>
    </lineage>
</organism>
<dbReference type="Proteomes" id="UP000663852">
    <property type="component" value="Unassembled WGS sequence"/>
</dbReference>
<evidence type="ECO:0000259" key="2">
    <source>
        <dbReference type="PROSITE" id="PS51857"/>
    </source>
</evidence>
<feature type="domain" description="CSD" evidence="2">
    <location>
        <begin position="78"/>
        <end position="147"/>
    </location>
</feature>
<dbReference type="InterPro" id="IPR019844">
    <property type="entry name" value="CSD_CS"/>
</dbReference>
<evidence type="ECO:0000313" key="3">
    <source>
        <dbReference type="EMBL" id="CAF0850427.1"/>
    </source>
</evidence>
<accession>A0A813WA55</accession>
<dbReference type="InterPro" id="IPR002059">
    <property type="entry name" value="CSP_DNA-bd"/>
</dbReference>
<evidence type="ECO:0000256" key="1">
    <source>
        <dbReference type="SAM" id="MobiDB-lite"/>
    </source>
</evidence>
<dbReference type="FunFam" id="2.40.50.140:FF:000274">
    <property type="entry name" value="Mitochondrial RNA binding protein"/>
    <property type="match status" value="1"/>
</dbReference>
<dbReference type="Pfam" id="PF00313">
    <property type="entry name" value="CSD"/>
    <property type="match status" value="1"/>
</dbReference>
<dbReference type="OrthoDB" id="203339at2759"/>
<evidence type="ECO:0000313" key="4">
    <source>
        <dbReference type="Proteomes" id="UP000663852"/>
    </source>
</evidence>
<sequence>MGAPTRHSNVLKQEQRKSTSYYHPQQQHKVNMSAVDVTTNPIQGSDQKTDSSQNKPDQTGSGSDDPKQINGKNVVATKVTGTVKWFNVKSGYGFIHREDTNEDIFVHQTAIVKNNPQKYLRSVGDDEKVEFDIVQGEKGFEAANVTGPNGGSVQGSKYAADRRQYNTSGGFQRGRGGRPPFRGRGGPLRGGPGGFAQPFDNFGPPMGGRPPFGRPPRGFGGPMMRGRGRPPMRGGFGYDGRGPRIFRGRGGPMLGGPMGPVPGPMGPSFGFRGRGGFQGRPRGRGRGRGRFFRGARQGNNRHDSNGNDDGENNQNEGQNSDQ</sequence>
<dbReference type="InterPro" id="IPR050181">
    <property type="entry name" value="Cold_shock_domain"/>
</dbReference>
<dbReference type="GO" id="GO:0003676">
    <property type="term" value="F:nucleic acid binding"/>
    <property type="evidence" value="ECO:0007669"/>
    <property type="project" value="InterPro"/>
</dbReference>